<keyword evidence="3" id="KW-0804">Transcription</keyword>
<evidence type="ECO:0000256" key="1">
    <source>
        <dbReference type="ARBA" id="ARBA00023015"/>
    </source>
</evidence>
<dbReference type="InterPro" id="IPR035418">
    <property type="entry name" value="AraC-bd_2"/>
</dbReference>
<keyword evidence="2 5" id="KW-0238">DNA-binding</keyword>
<comment type="caution">
    <text evidence="5">The sequence shown here is derived from an EMBL/GenBank/DDBJ whole genome shotgun (WGS) entry which is preliminary data.</text>
</comment>
<dbReference type="InterPro" id="IPR018062">
    <property type="entry name" value="HTH_AraC-typ_CS"/>
</dbReference>
<dbReference type="GO" id="GO:0003700">
    <property type="term" value="F:DNA-binding transcription factor activity"/>
    <property type="evidence" value="ECO:0007669"/>
    <property type="project" value="InterPro"/>
</dbReference>
<organism evidence="5 6">
    <name type="scientific">Rhizobium rhizoryzae</name>
    <dbReference type="NCBI Taxonomy" id="451876"/>
    <lineage>
        <taxon>Bacteria</taxon>
        <taxon>Pseudomonadati</taxon>
        <taxon>Pseudomonadota</taxon>
        <taxon>Alphaproteobacteria</taxon>
        <taxon>Hyphomicrobiales</taxon>
        <taxon>Rhizobiaceae</taxon>
        <taxon>Rhizobium/Agrobacterium group</taxon>
        <taxon>Rhizobium</taxon>
    </lineage>
</organism>
<keyword evidence="1" id="KW-0805">Transcription regulation</keyword>
<protein>
    <submittedName>
        <fullName evidence="5">AraC-like DNA-binding protein</fullName>
    </submittedName>
</protein>
<feature type="domain" description="HTH araC/xylS-type" evidence="4">
    <location>
        <begin position="223"/>
        <end position="323"/>
    </location>
</feature>
<evidence type="ECO:0000259" key="4">
    <source>
        <dbReference type="PROSITE" id="PS01124"/>
    </source>
</evidence>
<dbReference type="PROSITE" id="PS01124">
    <property type="entry name" value="HTH_ARAC_FAMILY_2"/>
    <property type="match status" value="1"/>
</dbReference>
<evidence type="ECO:0000256" key="3">
    <source>
        <dbReference type="ARBA" id="ARBA00023163"/>
    </source>
</evidence>
<dbReference type="Pfam" id="PF14525">
    <property type="entry name" value="AraC_binding_2"/>
    <property type="match status" value="1"/>
</dbReference>
<dbReference type="Gene3D" id="1.10.10.60">
    <property type="entry name" value="Homeodomain-like"/>
    <property type="match status" value="1"/>
</dbReference>
<dbReference type="EMBL" id="JACIEC010000003">
    <property type="protein sequence ID" value="MBB4144374.1"/>
    <property type="molecule type" value="Genomic_DNA"/>
</dbReference>
<dbReference type="Proteomes" id="UP000519897">
    <property type="component" value="Unassembled WGS sequence"/>
</dbReference>
<dbReference type="InterPro" id="IPR018060">
    <property type="entry name" value="HTH_AraC"/>
</dbReference>
<dbReference type="PROSITE" id="PS00041">
    <property type="entry name" value="HTH_ARAC_FAMILY_1"/>
    <property type="match status" value="1"/>
</dbReference>
<dbReference type="AlphaFoldDB" id="A0A7W6PRW3"/>
<keyword evidence="6" id="KW-1185">Reference proteome</keyword>
<dbReference type="SMART" id="SM00342">
    <property type="entry name" value="HTH_ARAC"/>
    <property type="match status" value="1"/>
</dbReference>
<dbReference type="InterPro" id="IPR009057">
    <property type="entry name" value="Homeodomain-like_sf"/>
</dbReference>
<accession>A0A7W6PRW3</accession>
<reference evidence="5 6" key="1">
    <citation type="submission" date="2020-08" db="EMBL/GenBank/DDBJ databases">
        <title>Genomic Encyclopedia of Type Strains, Phase IV (KMG-IV): sequencing the most valuable type-strain genomes for metagenomic binning, comparative biology and taxonomic classification.</title>
        <authorList>
            <person name="Goeker M."/>
        </authorList>
    </citation>
    <scope>NUCLEOTIDE SEQUENCE [LARGE SCALE GENOMIC DNA]</scope>
    <source>
        <strain evidence="5 6">DSM 29514</strain>
    </source>
</reference>
<dbReference type="PANTHER" id="PTHR46796:SF12">
    <property type="entry name" value="HTH-TYPE DNA-BINDING TRANSCRIPTIONAL ACTIVATOR EUTR"/>
    <property type="match status" value="1"/>
</dbReference>
<evidence type="ECO:0000313" key="5">
    <source>
        <dbReference type="EMBL" id="MBB4144374.1"/>
    </source>
</evidence>
<proteinExistence type="predicted"/>
<dbReference type="GO" id="GO:0043565">
    <property type="term" value="F:sequence-specific DNA binding"/>
    <property type="evidence" value="ECO:0007669"/>
    <property type="project" value="InterPro"/>
</dbReference>
<evidence type="ECO:0000256" key="2">
    <source>
        <dbReference type="ARBA" id="ARBA00023125"/>
    </source>
</evidence>
<dbReference type="PANTHER" id="PTHR46796">
    <property type="entry name" value="HTH-TYPE TRANSCRIPTIONAL ACTIVATOR RHAS-RELATED"/>
    <property type="match status" value="1"/>
</dbReference>
<dbReference type="SUPFAM" id="SSF46689">
    <property type="entry name" value="Homeodomain-like"/>
    <property type="match status" value="1"/>
</dbReference>
<evidence type="ECO:0000313" key="6">
    <source>
        <dbReference type="Proteomes" id="UP000519897"/>
    </source>
</evidence>
<dbReference type="InterPro" id="IPR050204">
    <property type="entry name" value="AraC_XylS_family_regulators"/>
</dbReference>
<sequence length="324" mass="35209">MLHINTDGFTAGARLSTGDDPVMLEKAMQLTGGRVTIRPNCNTFRFDHRQAQIGTTSITALRIDGGCTISRQDAADRLLVFLPLHGAAKIQVGTQCLDATPDVIVLAPTRQVSALDVPASRAHLVLEIPQADLRSKLGNLVGRTIHESLQFQLTLKIDTGPGRLLSLIGRALAEGLNQDINSNASTLQILSDAVASCLVELVWHNYTPSVDSATNLLTPKYIENAIAFMQANLHKPLTVDAIAAAVSVSPRSLQQGFKQFRETTPMAYLKELRLQAAHRELQWAPPGVSVSDIGRKWGFSHLGRFAAEYRDRFGRAPSGTLKGF</sequence>
<dbReference type="Pfam" id="PF12833">
    <property type="entry name" value="HTH_18"/>
    <property type="match status" value="1"/>
</dbReference>
<name>A0A7W6PRW3_9HYPH</name>
<gene>
    <name evidence="5" type="ORF">GGQ72_002931</name>
</gene>
<dbReference type="RefSeq" id="WP_165131326.1">
    <property type="nucleotide sequence ID" value="NZ_CP049249.1"/>
</dbReference>